<dbReference type="Proteomes" id="UP001164250">
    <property type="component" value="Chromosome 8"/>
</dbReference>
<protein>
    <submittedName>
        <fullName evidence="1">Uncharacterized protein</fullName>
    </submittedName>
</protein>
<dbReference type="EMBL" id="CM047904">
    <property type="protein sequence ID" value="KAJ0089831.1"/>
    <property type="molecule type" value="Genomic_DNA"/>
</dbReference>
<organism evidence="1 2">
    <name type="scientific">Pistacia atlantica</name>
    <dbReference type="NCBI Taxonomy" id="434234"/>
    <lineage>
        <taxon>Eukaryota</taxon>
        <taxon>Viridiplantae</taxon>
        <taxon>Streptophyta</taxon>
        <taxon>Embryophyta</taxon>
        <taxon>Tracheophyta</taxon>
        <taxon>Spermatophyta</taxon>
        <taxon>Magnoliopsida</taxon>
        <taxon>eudicotyledons</taxon>
        <taxon>Gunneridae</taxon>
        <taxon>Pentapetalae</taxon>
        <taxon>rosids</taxon>
        <taxon>malvids</taxon>
        <taxon>Sapindales</taxon>
        <taxon>Anacardiaceae</taxon>
        <taxon>Pistacia</taxon>
    </lineage>
</organism>
<gene>
    <name evidence="1" type="ORF">Patl1_14917</name>
</gene>
<evidence type="ECO:0000313" key="2">
    <source>
        <dbReference type="Proteomes" id="UP001164250"/>
    </source>
</evidence>
<sequence length="436" mass="48710">MAMKIEIVSREIIKPSSSTPHHLRNFKLSFIDQTAPAVYVPLLLFYLPKNDSDSHVVEAADRSQHLKTSLSKLLAELYPLAGIIKDRTTIECNDNGAEYIQARVDGTLADILKRPDCSILRCFLPVEMESTDSETGRIVFVQASFFECGGMVLGLCFSHKITDGTTLSTVVKRWSSIALSGSKDSVKFPEFNAASSIFHPLDSDIPPIMKLTRDESVITKSYVIESSKIAQLKAKAASPMVLQPTRFEAVSSLIWKCLDNVSRSIKGFPRLSVMSIYINLRKRTVPSLPGNAIGNAVGVFFPSHSTEKEIDLQDLVTKLSKGLKEFHKNAMETINEKKKAWLSMCGIENFGVRDDIDHYMCSSWCRFGFYEADFGWGKPAWATVPNWMVLNLVLLMDTKDGEGVEVFVTLNKEEMTLFELEKELLEFAAVNPSVLN</sequence>
<proteinExistence type="predicted"/>
<accession>A0ACC1AT20</accession>
<keyword evidence="2" id="KW-1185">Reference proteome</keyword>
<reference evidence="2" key="1">
    <citation type="journal article" date="2023" name="G3 (Bethesda)">
        <title>Genome assembly and association tests identify interacting loci associated with vigor, precocity, and sex in interspecific pistachio rootstocks.</title>
        <authorList>
            <person name="Palmer W."/>
            <person name="Jacygrad E."/>
            <person name="Sagayaradj S."/>
            <person name="Cavanaugh K."/>
            <person name="Han R."/>
            <person name="Bertier L."/>
            <person name="Beede B."/>
            <person name="Kafkas S."/>
            <person name="Golino D."/>
            <person name="Preece J."/>
            <person name="Michelmore R."/>
        </authorList>
    </citation>
    <scope>NUCLEOTIDE SEQUENCE [LARGE SCALE GENOMIC DNA]</scope>
</reference>
<comment type="caution">
    <text evidence="1">The sequence shown here is derived from an EMBL/GenBank/DDBJ whole genome shotgun (WGS) entry which is preliminary data.</text>
</comment>
<evidence type="ECO:0000313" key="1">
    <source>
        <dbReference type="EMBL" id="KAJ0089831.1"/>
    </source>
</evidence>
<name>A0ACC1AT20_9ROSI</name>